<evidence type="ECO:0000256" key="12">
    <source>
        <dbReference type="SAM" id="MobiDB-lite"/>
    </source>
</evidence>
<dbReference type="CDD" id="cd06445">
    <property type="entry name" value="ATase"/>
    <property type="match status" value="1"/>
</dbReference>
<feature type="compositionally biased region" description="Basic residues" evidence="12">
    <location>
        <begin position="138"/>
        <end position="148"/>
    </location>
</feature>
<evidence type="ECO:0000256" key="3">
    <source>
        <dbReference type="ARBA" id="ARBA00011918"/>
    </source>
</evidence>
<evidence type="ECO:0000256" key="7">
    <source>
        <dbReference type="ARBA" id="ARBA00022763"/>
    </source>
</evidence>
<dbReference type="GO" id="GO:0006281">
    <property type="term" value="P:DNA repair"/>
    <property type="evidence" value="ECO:0007669"/>
    <property type="project" value="UniProtKB-KW"/>
</dbReference>
<dbReference type="InterPro" id="IPR036388">
    <property type="entry name" value="WH-like_DNA-bd_sf"/>
</dbReference>
<feature type="domain" description="Methylated-DNA-[protein]-cysteine S-methyltransferase DNA binding" evidence="13">
    <location>
        <begin position="13"/>
        <end position="97"/>
    </location>
</feature>
<accession>A0A7S4GJ09</accession>
<keyword evidence="6" id="KW-0808">Transferase</keyword>
<evidence type="ECO:0000256" key="4">
    <source>
        <dbReference type="ARBA" id="ARBA00015377"/>
    </source>
</evidence>
<evidence type="ECO:0000256" key="8">
    <source>
        <dbReference type="ARBA" id="ARBA00023204"/>
    </source>
</evidence>
<dbReference type="EMBL" id="HBJA01144677">
    <property type="protein sequence ID" value="CAE0838475.1"/>
    <property type="molecule type" value="Transcribed_RNA"/>
</dbReference>
<sequence length="148" mass="15927">MPTDLRRDRRVTPFMQSVYDLVSTIPEGKVSTYGAVAQALRSSARAVGQALRGNPFAPVVPCHRVVASTLELGGFSGTWGDTPEVSKKRTMLVAEGVSMTSPTRISPQSLHTFGAANPKSAAAVRKRPGRPADAKDRPTKKRRRDGGR</sequence>
<evidence type="ECO:0000256" key="5">
    <source>
        <dbReference type="ARBA" id="ARBA00022603"/>
    </source>
</evidence>
<keyword evidence="8" id="KW-0234">DNA repair</keyword>
<dbReference type="GO" id="GO:0003908">
    <property type="term" value="F:methylated-DNA-[protein]-cysteine S-methyltransferase activity"/>
    <property type="evidence" value="ECO:0007669"/>
    <property type="project" value="UniProtKB-EC"/>
</dbReference>
<comment type="catalytic activity">
    <reaction evidence="1">
        <text>a 4-O-methyl-thymidine in DNA + L-cysteinyl-[protein] = a thymidine in DNA + S-methyl-L-cysteinyl-[protein]</text>
        <dbReference type="Rhea" id="RHEA:53428"/>
        <dbReference type="Rhea" id="RHEA-COMP:10131"/>
        <dbReference type="Rhea" id="RHEA-COMP:10132"/>
        <dbReference type="Rhea" id="RHEA-COMP:13555"/>
        <dbReference type="Rhea" id="RHEA-COMP:13556"/>
        <dbReference type="ChEBI" id="CHEBI:29950"/>
        <dbReference type="ChEBI" id="CHEBI:82612"/>
        <dbReference type="ChEBI" id="CHEBI:137386"/>
        <dbReference type="ChEBI" id="CHEBI:137387"/>
        <dbReference type="EC" id="2.1.1.63"/>
    </reaction>
</comment>
<evidence type="ECO:0000256" key="9">
    <source>
        <dbReference type="ARBA" id="ARBA00030795"/>
    </source>
</evidence>
<keyword evidence="7" id="KW-0227">DNA damage</keyword>
<dbReference type="InterPro" id="IPR014048">
    <property type="entry name" value="MethylDNA_cys_MeTrfase_DNA-bd"/>
</dbReference>
<dbReference type="InterPro" id="IPR001497">
    <property type="entry name" value="MethylDNA_cys_MeTrfase_AS"/>
</dbReference>
<dbReference type="EC" id="2.1.1.63" evidence="3"/>
<name>A0A7S4GJ09_9EUGL</name>
<protein>
    <recommendedName>
        <fullName evidence="4">Methylated-DNA--protein-cysteine methyltransferase</fullName>
        <ecNumber evidence="3">2.1.1.63</ecNumber>
    </recommendedName>
    <alternativeName>
        <fullName evidence="9">6-O-methylguanine-DNA methyltransferase</fullName>
    </alternativeName>
    <alternativeName>
        <fullName evidence="10">O-6-methylguanine-DNA-alkyltransferase</fullName>
    </alternativeName>
</protein>
<dbReference type="GO" id="GO:0032259">
    <property type="term" value="P:methylation"/>
    <property type="evidence" value="ECO:0007669"/>
    <property type="project" value="UniProtKB-KW"/>
</dbReference>
<comment type="similarity">
    <text evidence="2">Belongs to the MGMT family.</text>
</comment>
<dbReference type="Pfam" id="PF01035">
    <property type="entry name" value="DNA_binding_1"/>
    <property type="match status" value="1"/>
</dbReference>
<dbReference type="Gene3D" id="1.10.10.10">
    <property type="entry name" value="Winged helix-like DNA-binding domain superfamily/Winged helix DNA-binding domain"/>
    <property type="match status" value="1"/>
</dbReference>
<evidence type="ECO:0000256" key="11">
    <source>
        <dbReference type="ARBA" id="ARBA00049348"/>
    </source>
</evidence>
<proteinExistence type="inferred from homology"/>
<dbReference type="PANTHER" id="PTHR10815">
    <property type="entry name" value="METHYLATED-DNA--PROTEIN-CYSTEINE METHYLTRANSFERASE"/>
    <property type="match status" value="1"/>
</dbReference>
<feature type="compositionally biased region" description="Polar residues" evidence="12">
    <location>
        <begin position="98"/>
        <end position="111"/>
    </location>
</feature>
<keyword evidence="5" id="KW-0489">Methyltransferase</keyword>
<dbReference type="PROSITE" id="PS00374">
    <property type="entry name" value="MGMT"/>
    <property type="match status" value="1"/>
</dbReference>
<evidence type="ECO:0000256" key="1">
    <source>
        <dbReference type="ARBA" id="ARBA00001286"/>
    </source>
</evidence>
<dbReference type="SUPFAM" id="SSF46767">
    <property type="entry name" value="Methylated DNA-protein cysteine methyltransferase, C-terminal domain"/>
    <property type="match status" value="1"/>
</dbReference>
<evidence type="ECO:0000313" key="14">
    <source>
        <dbReference type="EMBL" id="CAE0838475.1"/>
    </source>
</evidence>
<evidence type="ECO:0000256" key="2">
    <source>
        <dbReference type="ARBA" id="ARBA00008711"/>
    </source>
</evidence>
<dbReference type="InterPro" id="IPR036217">
    <property type="entry name" value="MethylDNA_cys_MeTrfase_DNAb"/>
</dbReference>
<dbReference type="AlphaFoldDB" id="A0A7S4GJ09"/>
<feature type="region of interest" description="Disordered" evidence="12">
    <location>
        <begin position="98"/>
        <end position="148"/>
    </location>
</feature>
<comment type="catalytic activity">
    <reaction evidence="11">
        <text>a 6-O-methyl-2'-deoxyguanosine in DNA + L-cysteinyl-[protein] = S-methyl-L-cysteinyl-[protein] + a 2'-deoxyguanosine in DNA</text>
        <dbReference type="Rhea" id="RHEA:24000"/>
        <dbReference type="Rhea" id="RHEA-COMP:10131"/>
        <dbReference type="Rhea" id="RHEA-COMP:10132"/>
        <dbReference type="Rhea" id="RHEA-COMP:11367"/>
        <dbReference type="Rhea" id="RHEA-COMP:11368"/>
        <dbReference type="ChEBI" id="CHEBI:29950"/>
        <dbReference type="ChEBI" id="CHEBI:82612"/>
        <dbReference type="ChEBI" id="CHEBI:85445"/>
        <dbReference type="ChEBI" id="CHEBI:85448"/>
        <dbReference type="EC" id="2.1.1.63"/>
    </reaction>
</comment>
<reference evidence="14" key="1">
    <citation type="submission" date="2021-01" db="EMBL/GenBank/DDBJ databases">
        <authorList>
            <person name="Corre E."/>
            <person name="Pelletier E."/>
            <person name="Niang G."/>
            <person name="Scheremetjew M."/>
            <person name="Finn R."/>
            <person name="Kale V."/>
            <person name="Holt S."/>
            <person name="Cochrane G."/>
            <person name="Meng A."/>
            <person name="Brown T."/>
            <person name="Cohen L."/>
        </authorList>
    </citation>
    <scope>NUCLEOTIDE SEQUENCE</scope>
    <source>
        <strain evidence="14">CCMP1594</strain>
    </source>
</reference>
<organism evidence="14">
    <name type="scientific">Eutreptiella gymnastica</name>
    <dbReference type="NCBI Taxonomy" id="73025"/>
    <lineage>
        <taxon>Eukaryota</taxon>
        <taxon>Discoba</taxon>
        <taxon>Euglenozoa</taxon>
        <taxon>Euglenida</taxon>
        <taxon>Spirocuta</taxon>
        <taxon>Euglenophyceae</taxon>
        <taxon>Eutreptiales</taxon>
        <taxon>Eutreptiaceae</taxon>
        <taxon>Eutreptiella</taxon>
    </lineage>
</organism>
<evidence type="ECO:0000259" key="13">
    <source>
        <dbReference type="Pfam" id="PF01035"/>
    </source>
</evidence>
<dbReference type="NCBIfam" id="TIGR00589">
    <property type="entry name" value="ogt"/>
    <property type="match status" value="1"/>
</dbReference>
<evidence type="ECO:0000256" key="10">
    <source>
        <dbReference type="ARBA" id="ARBA00031621"/>
    </source>
</evidence>
<dbReference type="PANTHER" id="PTHR10815:SF13">
    <property type="entry name" value="METHYLATED-DNA--PROTEIN-CYSTEINE METHYLTRANSFERASE"/>
    <property type="match status" value="1"/>
</dbReference>
<gene>
    <name evidence="14" type="ORF">EGYM00163_LOCUS49847</name>
</gene>
<evidence type="ECO:0000256" key="6">
    <source>
        <dbReference type="ARBA" id="ARBA00022679"/>
    </source>
</evidence>